<feature type="compositionally biased region" description="Polar residues" evidence="1">
    <location>
        <begin position="338"/>
        <end position="348"/>
    </location>
</feature>
<dbReference type="Proteomes" id="UP000005737">
    <property type="component" value="Unassembled WGS sequence"/>
</dbReference>
<evidence type="ECO:0000256" key="1">
    <source>
        <dbReference type="SAM" id="MobiDB-lite"/>
    </source>
</evidence>
<dbReference type="AlphaFoldDB" id="H2CKY9"/>
<dbReference type="EMBL" id="JH597773">
    <property type="protein sequence ID" value="EHQ07233.1"/>
    <property type="molecule type" value="Genomic_DNA"/>
</dbReference>
<name>H2CKY9_9LEPT</name>
<sequence>MIRSSVFRVQACFFACILATMALGLAGCDSFQQRLRFLDLSAGAEFSDARFYVRAGAPERTLSSRDVNYDGTVDLNREQSKLDYFYSVGFFPGPVPFVGSDGIGDYMRMSFTLNSPRTFRGTLHNYPDDGRVTTNPMTATTNLLFPLPDAIGRRTEFVFEEYRAYITLFFPHFRSENWYFGIGHSFGQSRYNLDLLEGTNRVASSRNAWMALHALQVVYGYRIGRFFEEGLFHQTYLYFELIADSPNRTRLDVNLQRADGLPAASLYYRNTYTRIGIRKTVDLWTTDSVVKEREEIEKQIEEEDRRADDEQGAEEEKNKEEENEAGEEKEKPAESTEPEQAQPTEYLP</sequence>
<protein>
    <recommendedName>
        <fullName evidence="4">Lipoprotein</fullName>
    </recommendedName>
</protein>
<organism evidence="2 3">
    <name type="scientific">Leptonema illini DSM 21528</name>
    <dbReference type="NCBI Taxonomy" id="929563"/>
    <lineage>
        <taxon>Bacteria</taxon>
        <taxon>Pseudomonadati</taxon>
        <taxon>Spirochaetota</taxon>
        <taxon>Spirochaetia</taxon>
        <taxon>Leptospirales</taxon>
        <taxon>Leptospiraceae</taxon>
        <taxon>Leptonema</taxon>
    </lineage>
</organism>
<feature type="compositionally biased region" description="Basic and acidic residues" evidence="1">
    <location>
        <begin position="295"/>
        <end position="334"/>
    </location>
</feature>
<dbReference type="PROSITE" id="PS51257">
    <property type="entry name" value="PROKAR_LIPOPROTEIN"/>
    <property type="match status" value="1"/>
</dbReference>
<keyword evidence="3" id="KW-1185">Reference proteome</keyword>
<evidence type="ECO:0000313" key="2">
    <source>
        <dbReference type="EMBL" id="EHQ07233.1"/>
    </source>
</evidence>
<accession>H2CKY9</accession>
<dbReference type="HOGENOM" id="CLU_796438_0_0_12"/>
<dbReference type="NCBIfam" id="NF047811">
    <property type="entry name" value="LIC10647_lipo"/>
    <property type="match status" value="1"/>
</dbReference>
<gene>
    <name evidence="2" type="ORF">Lepil_2560</name>
</gene>
<dbReference type="RefSeq" id="WP_002772973.1">
    <property type="nucleotide sequence ID" value="NZ_JH597773.1"/>
</dbReference>
<proteinExistence type="predicted"/>
<reference evidence="2 3" key="1">
    <citation type="submission" date="2011-10" db="EMBL/GenBank/DDBJ databases">
        <title>The Improved High-Quality Draft genome of Leptonema illini DSM 21528.</title>
        <authorList>
            <consortium name="US DOE Joint Genome Institute (JGI-PGF)"/>
            <person name="Lucas S."/>
            <person name="Copeland A."/>
            <person name="Lapidus A."/>
            <person name="Glavina del Rio T."/>
            <person name="Dalin E."/>
            <person name="Tice H."/>
            <person name="Bruce D."/>
            <person name="Goodwin L."/>
            <person name="Pitluck S."/>
            <person name="Peters L."/>
            <person name="Mikhailova N."/>
            <person name="Held B."/>
            <person name="Kyrpides N."/>
            <person name="Mavromatis K."/>
            <person name="Ivanova N."/>
            <person name="Markowitz V."/>
            <person name="Cheng J.-F."/>
            <person name="Hugenholtz P."/>
            <person name="Woyke T."/>
            <person name="Wu D."/>
            <person name="Gronow S."/>
            <person name="Wellnitz S."/>
            <person name="Brambilla E.-M."/>
            <person name="Klenk H.-P."/>
            <person name="Eisen J.A."/>
        </authorList>
    </citation>
    <scope>NUCLEOTIDE SEQUENCE [LARGE SCALE GENOMIC DNA]</scope>
    <source>
        <strain evidence="2 3">DSM 21528</strain>
    </source>
</reference>
<dbReference type="STRING" id="183.GCA_002009735_03831"/>
<feature type="region of interest" description="Disordered" evidence="1">
    <location>
        <begin position="295"/>
        <end position="348"/>
    </location>
</feature>
<evidence type="ECO:0000313" key="3">
    <source>
        <dbReference type="Proteomes" id="UP000005737"/>
    </source>
</evidence>
<evidence type="ECO:0008006" key="4">
    <source>
        <dbReference type="Google" id="ProtNLM"/>
    </source>
</evidence>